<sequence length="44" mass="4969">MANKKFSKSESDPTSRNYPKIAKNKANEKSPYGEDEPSPCTTYK</sequence>
<evidence type="ECO:0000313" key="3">
    <source>
        <dbReference type="Proteomes" id="UP000824633"/>
    </source>
</evidence>
<proteinExistence type="predicted"/>
<organism evidence="2 3">
    <name type="scientific">Clostridium gelidum</name>
    <dbReference type="NCBI Taxonomy" id="704125"/>
    <lineage>
        <taxon>Bacteria</taxon>
        <taxon>Bacillati</taxon>
        <taxon>Bacillota</taxon>
        <taxon>Clostridia</taxon>
        <taxon>Eubacteriales</taxon>
        <taxon>Clostridiaceae</taxon>
        <taxon>Clostridium</taxon>
    </lineage>
</organism>
<dbReference type="EMBL" id="AP024849">
    <property type="protein sequence ID" value="BCZ46623.1"/>
    <property type="molecule type" value="Genomic_DNA"/>
</dbReference>
<gene>
    <name evidence="2" type="ORF">psyc5s11_26900</name>
</gene>
<reference evidence="3" key="1">
    <citation type="submission" date="2021-07" db="EMBL/GenBank/DDBJ databases">
        <title>Complete genome sequencing of a Clostridium isolate.</title>
        <authorList>
            <person name="Ueki A."/>
            <person name="Tonouchi A."/>
        </authorList>
    </citation>
    <scope>NUCLEOTIDE SEQUENCE [LARGE SCALE GENOMIC DNA]</scope>
    <source>
        <strain evidence="3">C5S11</strain>
    </source>
</reference>
<keyword evidence="3" id="KW-1185">Reference proteome</keyword>
<dbReference type="RefSeq" id="WP_258712453.1">
    <property type="nucleotide sequence ID" value="NZ_AP024849.1"/>
</dbReference>
<protein>
    <submittedName>
        <fullName evidence="2">Uncharacterized protein</fullName>
    </submittedName>
</protein>
<dbReference type="Proteomes" id="UP000824633">
    <property type="component" value="Chromosome"/>
</dbReference>
<feature type="region of interest" description="Disordered" evidence="1">
    <location>
        <begin position="1"/>
        <end position="44"/>
    </location>
</feature>
<accession>A0ABN6IYX6</accession>
<name>A0ABN6IYX6_9CLOT</name>
<evidence type="ECO:0000313" key="2">
    <source>
        <dbReference type="EMBL" id="BCZ46623.1"/>
    </source>
</evidence>
<evidence type="ECO:0000256" key="1">
    <source>
        <dbReference type="SAM" id="MobiDB-lite"/>
    </source>
</evidence>